<organism evidence="2 3">
    <name type="scientific">Camellia sinensis var. sinensis</name>
    <name type="common">China tea</name>
    <dbReference type="NCBI Taxonomy" id="542762"/>
    <lineage>
        <taxon>Eukaryota</taxon>
        <taxon>Viridiplantae</taxon>
        <taxon>Streptophyta</taxon>
        <taxon>Embryophyta</taxon>
        <taxon>Tracheophyta</taxon>
        <taxon>Spermatophyta</taxon>
        <taxon>Magnoliopsida</taxon>
        <taxon>eudicotyledons</taxon>
        <taxon>Gunneridae</taxon>
        <taxon>Pentapetalae</taxon>
        <taxon>asterids</taxon>
        <taxon>Ericales</taxon>
        <taxon>Theaceae</taxon>
        <taxon>Camellia</taxon>
    </lineage>
</organism>
<gene>
    <name evidence="2" type="ORF">TEA_024451</name>
</gene>
<evidence type="ECO:0000313" key="3">
    <source>
        <dbReference type="Proteomes" id="UP000306102"/>
    </source>
</evidence>
<comment type="caution">
    <text evidence="2">The sequence shown here is derived from an EMBL/GenBank/DDBJ whole genome shotgun (WGS) entry which is preliminary data.</text>
</comment>
<dbReference type="AlphaFoldDB" id="A0A4S4D2F7"/>
<evidence type="ECO:0000313" key="2">
    <source>
        <dbReference type="EMBL" id="THF95943.1"/>
    </source>
</evidence>
<dbReference type="SUPFAM" id="SSF75304">
    <property type="entry name" value="Amidase signature (AS) enzymes"/>
    <property type="match status" value="1"/>
</dbReference>
<keyword evidence="3" id="KW-1185">Reference proteome</keyword>
<protein>
    <recommendedName>
        <fullName evidence="1">Amidase domain-containing protein</fullName>
    </recommendedName>
</protein>
<reference evidence="2 3" key="1">
    <citation type="journal article" date="2018" name="Proc. Natl. Acad. Sci. U.S.A.">
        <title>Draft genome sequence of Camellia sinensis var. sinensis provides insights into the evolution of the tea genome and tea quality.</title>
        <authorList>
            <person name="Wei C."/>
            <person name="Yang H."/>
            <person name="Wang S."/>
            <person name="Zhao J."/>
            <person name="Liu C."/>
            <person name="Gao L."/>
            <person name="Xia E."/>
            <person name="Lu Y."/>
            <person name="Tai Y."/>
            <person name="She G."/>
            <person name="Sun J."/>
            <person name="Cao H."/>
            <person name="Tong W."/>
            <person name="Gao Q."/>
            <person name="Li Y."/>
            <person name="Deng W."/>
            <person name="Jiang X."/>
            <person name="Wang W."/>
            <person name="Chen Q."/>
            <person name="Zhang S."/>
            <person name="Li H."/>
            <person name="Wu J."/>
            <person name="Wang P."/>
            <person name="Li P."/>
            <person name="Shi C."/>
            <person name="Zheng F."/>
            <person name="Jian J."/>
            <person name="Huang B."/>
            <person name="Shan D."/>
            <person name="Shi M."/>
            <person name="Fang C."/>
            <person name="Yue Y."/>
            <person name="Li F."/>
            <person name="Li D."/>
            <person name="Wei S."/>
            <person name="Han B."/>
            <person name="Jiang C."/>
            <person name="Yin Y."/>
            <person name="Xia T."/>
            <person name="Zhang Z."/>
            <person name="Bennetzen J.L."/>
            <person name="Zhao S."/>
            <person name="Wan X."/>
        </authorList>
    </citation>
    <scope>NUCLEOTIDE SEQUENCE [LARGE SCALE GENOMIC DNA]</scope>
    <source>
        <strain evidence="3">cv. Shuchazao</strain>
        <tissue evidence="2">Leaf</tissue>
    </source>
</reference>
<dbReference type="Pfam" id="PF01425">
    <property type="entry name" value="Amidase"/>
    <property type="match status" value="1"/>
</dbReference>
<dbReference type="PANTHER" id="PTHR42678:SF34">
    <property type="entry name" value="OS04G0183300 PROTEIN"/>
    <property type="match status" value="1"/>
</dbReference>
<dbReference type="PANTHER" id="PTHR42678">
    <property type="entry name" value="AMIDASE"/>
    <property type="match status" value="1"/>
</dbReference>
<dbReference type="EMBL" id="SDRB02013121">
    <property type="protein sequence ID" value="THF95943.1"/>
    <property type="molecule type" value="Genomic_DNA"/>
</dbReference>
<dbReference type="Gene3D" id="3.90.1300.10">
    <property type="entry name" value="Amidase signature (AS) domain"/>
    <property type="match status" value="1"/>
</dbReference>
<dbReference type="InterPro" id="IPR036928">
    <property type="entry name" value="AS_sf"/>
</dbReference>
<accession>A0A4S4D2F7</accession>
<name>A0A4S4D2F7_CAMSN</name>
<dbReference type="STRING" id="542762.A0A4S4D2F7"/>
<feature type="domain" description="Amidase" evidence="1">
    <location>
        <begin position="31"/>
        <end position="105"/>
    </location>
</feature>
<dbReference type="InterPro" id="IPR023631">
    <property type="entry name" value="Amidase_dom"/>
</dbReference>
<proteinExistence type="predicted"/>
<sequence length="199" mass="21224">MFGDGDGGGMKVEMWRWWGDNDGGGGDGGVVVENPNVKSADPCGSSTGSAVSVAANMVTLSLGTETAGAILCPSSYNLAVGIKPTIGLTSRAGVVPISPRQYTVGLNPNCNFYHVGHGRPICRTADGLRGKKLGITSYPYFGFPNTSEISHAFELHFNTLSLNIPNFDAIINSMFNDKDITLRAEFKWSLKAYLKESLL</sequence>
<evidence type="ECO:0000259" key="1">
    <source>
        <dbReference type="Pfam" id="PF01425"/>
    </source>
</evidence>
<dbReference type="Proteomes" id="UP000306102">
    <property type="component" value="Unassembled WGS sequence"/>
</dbReference>